<reference evidence="2" key="2">
    <citation type="submission" date="2020-09" db="EMBL/GenBank/DDBJ databases">
        <authorList>
            <person name="Sun Q."/>
            <person name="Ohkuma M."/>
        </authorList>
    </citation>
    <scope>NUCLEOTIDE SEQUENCE</scope>
    <source>
        <strain evidence="2">JCM 19831</strain>
    </source>
</reference>
<dbReference type="AlphaFoldDB" id="A0A917T3B2"/>
<evidence type="ECO:0000313" key="2">
    <source>
        <dbReference type="EMBL" id="GGM09096.1"/>
    </source>
</evidence>
<accession>A0A917T3B2</accession>
<keyword evidence="1" id="KW-0472">Membrane</keyword>
<proteinExistence type="predicted"/>
<reference evidence="2" key="1">
    <citation type="journal article" date="2014" name="Int. J. Syst. Evol. Microbiol.">
        <title>Complete genome sequence of Corynebacterium casei LMG S-19264T (=DSM 44701T), isolated from a smear-ripened cheese.</title>
        <authorList>
            <consortium name="US DOE Joint Genome Institute (JGI-PGF)"/>
            <person name="Walter F."/>
            <person name="Albersmeier A."/>
            <person name="Kalinowski J."/>
            <person name="Ruckert C."/>
        </authorList>
    </citation>
    <scope>NUCLEOTIDE SEQUENCE</scope>
    <source>
        <strain evidence="2">JCM 19831</strain>
    </source>
</reference>
<evidence type="ECO:0000256" key="1">
    <source>
        <dbReference type="SAM" id="Phobius"/>
    </source>
</evidence>
<gene>
    <name evidence="2" type="ORF">GCM10007977_007790</name>
</gene>
<dbReference type="EMBL" id="BMPI01000003">
    <property type="protein sequence ID" value="GGM09096.1"/>
    <property type="molecule type" value="Genomic_DNA"/>
</dbReference>
<organism evidence="2 3">
    <name type="scientific">Dactylosporangium sucinum</name>
    <dbReference type="NCBI Taxonomy" id="1424081"/>
    <lineage>
        <taxon>Bacteria</taxon>
        <taxon>Bacillati</taxon>
        <taxon>Actinomycetota</taxon>
        <taxon>Actinomycetes</taxon>
        <taxon>Micromonosporales</taxon>
        <taxon>Micromonosporaceae</taxon>
        <taxon>Dactylosporangium</taxon>
    </lineage>
</organism>
<protein>
    <submittedName>
        <fullName evidence="2">Uncharacterized protein</fullName>
    </submittedName>
</protein>
<feature type="transmembrane region" description="Helical" evidence="1">
    <location>
        <begin position="41"/>
        <end position="60"/>
    </location>
</feature>
<sequence length="68" mass="7132">MPTTWIPSTDPSSIARPSRKIGFICTVPAFAILGDSRLVDVIGGTHLLIGYATLGVILAAKPRLTGAR</sequence>
<dbReference type="Proteomes" id="UP000642070">
    <property type="component" value="Unassembled WGS sequence"/>
</dbReference>
<keyword evidence="1" id="KW-1133">Transmembrane helix</keyword>
<evidence type="ECO:0000313" key="3">
    <source>
        <dbReference type="Proteomes" id="UP000642070"/>
    </source>
</evidence>
<name>A0A917T3B2_9ACTN</name>
<comment type="caution">
    <text evidence="2">The sequence shown here is derived from an EMBL/GenBank/DDBJ whole genome shotgun (WGS) entry which is preliminary data.</text>
</comment>
<keyword evidence="3" id="KW-1185">Reference proteome</keyword>
<keyword evidence="1" id="KW-0812">Transmembrane</keyword>